<dbReference type="PANTHER" id="PTHR43539">
    <property type="entry name" value="FLAVIN-BINDING MONOOXYGENASE-LIKE PROTEIN (AFU_ORTHOLOGUE AFUA_4G09220)"/>
    <property type="match status" value="1"/>
</dbReference>
<evidence type="ECO:0000313" key="3">
    <source>
        <dbReference type="Proteomes" id="UP000619295"/>
    </source>
</evidence>
<dbReference type="Proteomes" id="UP000619295">
    <property type="component" value="Unassembled WGS sequence"/>
</dbReference>
<name>A0A927E9N1_9HYPH</name>
<evidence type="ECO:0000256" key="1">
    <source>
        <dbReference type="ARBA" id="ARBA00023002"/>
    </source>
</evidence>
<keyword evidence="1" id="KW-0560">Oxidoreductase</keyword>
<sequence>MTELPVAVIGAGPVGLAAAANLIERGITVKVYEAGREAGANIRAWGHVSLFSPWEFNISPAARDLLANAGWKEPDGQAYPTGAELVDSYLAPLAATPSLASVIEYGARIAAIGRHGIDKVVSRDREQRSFVLTVVGDDGATRRDQARAIIDASGTWTSPNPIGAGGLAVDGEEAHQDRIAYGIPDVSSRDRSTYAGRATLVIGAGHSAANVLLDLEELAVAEPGTKAIWATRGRDLSRVFGGGANDQLAARGELGQRLHRLVAEGRIELISGFGATGVREDGTHLFVDGEVDGVGRTIGPVDRIVGCTGQRPDFSLTRELRVEFDPWLESAKALGPLIDPNLHSCGSVPPHGHRELSHPESGFYTVGIKSYGRAPTFLMLTGYEQVRSIAAAIAGDLAAADDVKLVLPETGVCKAAPSGDCCGGPAPAQANACCVADAEAKAEGQPGCGCGPAKQPEPATSSCCGKAA</sequence>
<dbReference type="InterPro" id="IPR050982">
    <property type="entry name" value="Auxin_biosynth/cation_transpt"/>
</dbReference>
<dbReference type="Pfam" id="PF13738">
    <property type="entry name" value="Pyr_redox_3"/>
    <property type="match status" value="1"/>
</dbReference>
<proteinExistence type="predicted"/>
<dbReference type="AlphaFoldDB" id="A0A927E9N1"/>
<dbReference type="GO" id="GO:0004497">
    <property type="term" value="F:monooxygenase activity"/>
    <property type="evidence" value="ECO:0007669"/>
    <property type="project" value="TreeGrafter"/>
</dbReference>
<dbReference type="GO" id="GO:0050660">
    <property type="term" value="F:flavin adenine dinucleotide binding"/>
    <property type="evidence" value="ECO:0007669"/>
    <property type="project" value="TreeGrafter"/>
</dbReference>
<dbReference type="SUPFAM" id="SSF51905">
    <property type="entry name" value="FAD/NAD(P)-binding domain"/>
    <property type="match status" value="1"/>
</dbReference>
<protein>
    <submittedName>
        <fullName evidence="2">NAD(P)-binding domain-containing protein</fullName>
    </submittedName>
</protein>
<dbReference type="InterPro" id="IPR036188">
    <property type="entry name" value="FAD/NAD-bd_sf"/>
</dbReference>
<dbReference type="RefSeq" id="WP_191124866.1">
    <property type="nucleotide sequence ID" value="NZ_JACXWY010000010.1"/>
</dbReference>
<dbReference type="PRINTS" id="PR00419">
    <property type="entry name" value="ADXRDTASE"/>
</dbReference>
<dbReference type="EMBL" id="JACXWY010000010">
    <property type="protein sequence ID" value="MBD3847308.1"/>
    <property type="molecule type" value="Genomic_DNA"/>
</dbReference>
<keyword evidence="3" id="KW-1185">Reference proteome</keyword>
<organism evidence="2 3">
    <name type="scientific">Bosea spartocytisi</name>
    <dbReference type="NCBI Taxonomy" id="2773451"/>
    <lineage>
        <taxon>Bacteria</taxon>
        <taxon>Pseudomonadati</taxon>
        <taxon>Pseudomonadota</taxon>
        <taxon>Alphaproteobacteria</taxon>
        <taxon>Hyphomicrobiales</taxon>
        <taxon>Boseaceae</taxon>
        <taxon>Bosea</taxon>
    </lineage>
</organism>
<dbReference type="PANTHER" id="PTHR43539:SF78">
    <property type="entry name" value="FLAVIN-CONTAINING MONOOXYGENASE"/>
    <property type="match status" value="1"/>
</dbReference>
<comment type="caution">
    <text evidence="2">The sequence shown here is derived from an EMBL/GenBank/DDBJ whole genome shotgun (WGS) entry which is preliminary data.</text>
</comment>
<evidence type="ECO:0000313" key="2">
    <source>
        <dbReference type="EMBL" id="MBD3847308.1"/>
    </source>
</evidence>
<reference evidence="2" key="1">
    <citation type="submission" date="2020-09" db="EMBL/GenBank/DDBJ databases">
        <title>Bosea spartocytisi sp. nov. a root nodule endophyte of Spartocytisus supranubius in the high mountain ecosystem fo the Teide National Park (Canary Islands, Spain).</title>
        <authorList>
            <person name="Pulido-Suarez L."/>
            <person name="Peix A."/>
            <person name="Igual J.M."/>
            <person name="Socas-Perez N."/>
            <person name="Velazquez E."/>
            <person name="Flores-Felix J.D."/>
            <person name="Leon-Barrios M."/>
        </authorList>
    </citation>
    <scope>NUCLEOTIDE SEQUENCE</scope>
    <source>
        <strain evidence="2">SSUT16</strain>
    </source>
</reference>
<gene>
    <name evidence="2" type="ORF">IED13_16490</name>
</gene>
<accession>A0A927E9N1</accession>
<dbReference type="Gene3D" id="3.50.50.60">
    <property type="entry name" value="FAD/NAD(P)-binding domain"/>
    <property type="match status" value="1"/>
</dbReference>